<comment type="subcellular location">
    <subcellularLocation>
        <location evidence="1">Nucleus</location>
    </subcellularLocation>
</comment>
<evidence type="ECO:0000256" key="4">
    <source>
        <dbReference type="SAM" id="MobiDB-lite"/>
    </source>
</evidence>
<dbReference type="GO" id="GO:0005634">
    <property type="term" value="C:nucleus"/>
    <property type="evidence" value="ECO:0007669"/>
    <property type="project" value="UniProtKB-SubCell"/>
</dbReference>
<dbReference type="GO" id="GO:0005524">
    <property type="term" value="F:ATP binding"/>
    <property type="evidence" value="ECO:0007669"/>
    <property type="project" value="InterPro"/>
</dbReference>
<feature type="compositionally biased region" description="Basic residues" evidence="4">
    <location>
        <begin position="1249"/>
        <end position="1260"/>
    </location>
</feature>
<feature type="compositionally biased region" description="Basic and acidic residues" evidence="4">
    <location>
        <begin position="896"/>
        <end position="909"/>
    </location>
</feature>
<feature type="domain" description="Helicase ATP-binding" evidence="5">
    <location>
        <begin position="303"/>
        <end position="494"/>
    </location>
</feature>
<evidence type="ECO:0000259" key="5">
    <source>
        <dbReference type="PROSITE" id="PS51192"/>
    </source>
</evidence>
<feature type="compositionally biased region" description="Low complexity" evidence="4">
    <location>
        <begin position="2084"/>
        <end position="2098"/>
    </location>
</feature>
<keyword evidence="8" id="KW-1185">Reference proteome</keyword>
<feature type="compositionally biased region" description="Acidic residues" evidence="4">
    <location>
        <begin position="910"/>
        <end position="919"/>
    </location>
</feature>
<dbReference type="PANTHER" id="PTHR45629">
    <property type="entry name" value="SNF2/RAD54 FAMILY MEMBER"/>
    <property type="match status" value="1"/>
</dbReference>
<feature type="compositionally biased region" description="Basic and acidic residues" evidence="4">
    <location>
        <begin position="933"/>
        <end position="946"/>
    </location>
</feature>
<dbReference type="InterPro" id="IPR038718">
    <property type="entry name" value="SNF2-like_sf"/>
</dbReference>
<name>A0A8W8NH35_MAGGI</name>
<feature type="region of interest" description="Disordered" evidence="4">
    <location>
        <begin position="2079"/>
        <end position="2124"/>
    </location>
</feature>
<feature type="compositionally biased region" description="Basic and acidic residues" evidence="4">
    <location>
        <begin position="1153"/>
        <end position="1162"/>
    </location>
</feature>
<sequence>MFKPLSGSEGKKWLEEKYAELDCDIDGDCKGVQSKDDKTNADTEKTWSKCSSREKSSNADQQGRERKHTSIRVSSPRKRTRPREPSPDVEIIEEDKDNVGNESMFKPFSGSEEAKRLEVKYSEVFEENDDYSITSDDLPEIYTPKKPRLTFLSTKKSPEQSKKASRGKSKKSDAPQPPPKKKQNYGGHDFSSDSESDGDERFTNIKHTESNTNKDRRAEGLTAGINCPTTGIDCPTTDKEASPLTEGYNEEDFEKPKFKGRTPSAAKVPFKLSSSTDDRQVEVPAPLNQYLRDYQREGIQFLYDHYREGEGAVLGDDMGLGKTVQVIGLLAALLGKKCNKTDIKKQKPKFIREMSDGSLEEKIPEDTYKCRPFLIIGPGSVLYNWMDELEAWGYFSVGKYHGSEKAECLSKLSKQSLEVVVTTFETFRENTDELNSVRWEAVIADEVHRIKGLQAQVTQALRTIRTRRRYGLTGTALQNNMTELWSILDWVQPGCLGNIDTFTAEYVVPIETGQKQDASKRELATARKAKEKFASIRNKIMIRRTKQLIADQLPKKDDNVVFCRLSDLQEQVYRFILKHPGLVHVMSMDDPCHCGSGEPRKYCCKQVTKEVTVTGLQFIFMHLLLKVSNHAALLIESPHRQLSKFSKMICKAVFAKFPQFFSDTKESAFRTLSDPKYCGKMKILQKLLKVFQKDHSKVLIFSYSTRVLDIIDQYLITTGYEYRRLDGSTSLAKRMMLVREFNRDPNIFLFLISAKAGGLGLNLTGANRVIIFDPSWNPTNDLQAQDRAYRIGQWRDVHVYRLISAGTIEENIYLRQVYKQQLDSVVVGTENARRYFKGVAGNRKQYGELFGIKNMFQLHAGDSTRTMDILKKNENLERSLTEFRIAEYVPGQGRRVSVEDSHLEDKSEDSQSEEEEEEDYLSRYLDLHYSDSEAEEVNSKKMEGHVSKKRASKGENSPIAQGTLTGDEDVLHVLKNRQIVGGSRAEDHMSRCAIQDVFELHQNSQAPAAFCQPLSEPESEEEIKEIKKPKSYSTTIGRNYVLVGQTPPAIRIKQCAEMVKFNKKQTMEEFAEEILRSSPDERRDLLKSYYTHVHPDVSPVFQEASVTTTPKSTAKKGNSSTAERQKKKKKAHILGDAIKVSPKQTATSVIQNKKCDRRDMKRSQSATEVKKNKTPLFVPSYVNEETLMETSPDSFEISTDDLLQEIYNQKEETAANEKEETGMNSKQEKEGPNTSVLDELFSPSLMDRIKRKPAPKKGVQKKTGSDDLFSDSSSAKEDIEEVIRPDNTLKDDDFDCFSDPSRKKRKKSKAQMIVSRLIKESEDAYNQLPVVPIGSDLDEHVTTVGLRHSHRMPQGKDFTDTNFNSGSGQAAPPYVTLSILVAGVVGGVVIVVAVLFCCKCCSERSKSKRRFTLNDSLHITDIERSVTSPTSKYENAHSDLFSDPSIGSIEGIISSPRNEFHQKDTDQLFCEASETTKLKSDFEKEEYKNDLGNLEYSKEEPVSSSEEPVNDKASRYTDGDFHHLKRSRIGKMTPRQYSLGDRHPDSSTGLGPLEKPLSEKVDLDMAIEVLPVLARCVENEARPVPFKTEVAVEIHQNPQESIPVKSLPKLKPSVCEKKQWRFKMYSQSLDTTSYDDEYKQEGKRSRSYHDIGDYDVLQITEFKGPFFNTDFDAISELGSSSSSKVRYNDTGSIEQLNDENLESLEFFEEFEMDTLRIDDSDGNETINGTQKYRELWNLRTTFEEEEECSDTIRMEDMTSPDQSPETDVKNIFDPRTSPDGEAKGSKLASADPEPAREMIPMVDNPSSEKRRQTYKNILERRSEQRSVHSSHNTENSFDSVTTAETDGDRSDTSRPEVTTTSFESTTDNTDSTTESQNHKLIQMKADSGYKSLETQHPSNLFKRNHSTGEIEEEIVELEPVSEKIFVHAHSLPESGTSGERAFFDRRTGKTASRKRREYRRERQMVQVYESINEPESDSKSDQQSIDSMKVTSPSSKFSMFSRFFKSNKDQKEKQYATRDYSIDEKTNKVFQEFLRFDPALENRFRSASQPKIHVPKHRLHRKHSDVKYFEDRRRDRLAPDKRSLSLGSDSSASSIRRLSPQDSIEEEDYEDIRKEEEESAARDPLLHCAVSGHVVQTFPLPEEEIGVEDA</sequence>
<dbReference type="InterPro" id="IPR050496">
    <property type="entry name" value="SNF2_RAD54_helicase_repair"/>
</dbReference>
<feature type="region of interest" description="Disordered" evidence="4">
    <location>
        <begin position="1212"/>
        <end position="1280"/>
    </location>
</feature>
<evidence type="ECO:0000256" key="3">
    <source>
        <dbReference type="ARBA" id="ARBA00023242"/>
    </source>
</evidence>
<proteinExistence type="predicted"/>
<feature type="region of interest" description="Disordered" evidence="4">
    <location>
        <begin position="1102"/>
        <end position="1131"/>
    </location>
</feature>
<feature type="compositionally biased region" description="Basic and acidic residues" evidence="4">
    <location>
        <begin position="27"/>
        <end position="57"/>
    </location>
</feature>
<dbReference type="FunFam" id="3.40.50.10810:FF:000019">
    <property type="entry name" value="DNA excision repair protein ERCC-6-like 2 isoform X1"/>
    <property type="match status" value="1"/>
</dbReference>
<dbReference type="Gene3D" id="3.40.50.300">
    <property type="entry name" value="P-loop containing nucleotide triphosphate hydrolases"/>
    <property type="match status" value="1"/>
</dbReference>
<organism evidence="7 8">
    <name type="scientific">Magallana gigas</name>
    <name type="common">Pacific oyster</name>
    <name type="synonym">Crassostrea gigas</name>
    <dbReference type="NCBI Taxonomy" id="29159"/>
    <lineage>
        <taxon>Eukaryota</taxon>
        <taxon>Metazoa</taxon>
        <taxon>Spiralia</taxon>
        <taxon>Lophotrochozoa</taxon>
        <taxon>Mollusca</taxon>
        <taxon>Bivalvia</taxon>
        <taxon>Autobranchia</taxon>
        <taxon>Pteriomorphia</taxon>
        <taxon>Ostreida</taxon>
        <taxon>Ostreoidea</taxon>
        <taxon>Ostreidae</taxon>
        <taxon>Magallana</taxon>
    </lineage>
</organism>
<dbReference type="PROSITE" id="PS51194">
    <property type="entry name" value="HELICASE_CTER"/>
    <property type="match status" value="1"/>
</dbReference>
<feature type="region of interest" description="Disordered" evidence="4">
    <location>
        <begin position="894"/>
        <end position="921"/>
    </location>
</feature>
<dbReference type="CDD" id="cd18793">
    <property type="entry name" value="SF2_C_SNF"/>
    <property type="match status" value="1"/>
</dbReference>
<dbReference type="InterPro" id="IPR049730">
    <property type="entry name" value="SNF2/RAD54-like_C"/>
</dbReference>
<dbReference type="PANTHER" id="PTHR45629:SF7">
    <property type="entry name" value="DNA EXCISION REPAIR PROTEIN ERCC-6-RELATED"/>
    <property type="match status" value="1"/>
</dbReference>
<dbReference type="Pfam" id="PF25806">
    <property type="entry name" value="RHH_ERCC6L2"/>
    <property type="match status" value="1"/>
</dbReference>
<feature type="compositionally biased region" description="Basic and acidic residues" evidence="4">
    <location>
        <begin position="112"/>
        <end position="123"/>
    </location>
</feature>
<dbReference type="Pfam" id="PF00176">
    <property type="entry name" value="SNF2-rel_dom"/>
    <property type="match status" value="1"/>
</dbReference>
<evidence type="ECO:0000313" key="7">
    <source>
        <dbReference type="EnsemblMetazoa" id="G579.2:cds"/>
    </source>
</evidence>
<feature type="region of interest" description="Disordered" evidence="4">
    <location>
        <begin position="1144"/>
        <end position="1169"/>
    </location>
</feature>
<protein>
    <recommendedName>
        <fullName evidence="9">DNA excision repair protein ERCC-6-like 2</fullName>
    </recommendedName>
</protein>
<feature type="region of interest" description="Disordered" evidence="4">
    <location>
        <begin position="933"/>
        <end position="963"/>
    </location>
</feature>
<dbReference type="Proteomes" id="UP000005408">
    <property type="component" value="Unassembled WGS sequence"/>
</dbReference>
<dbReference type="SUPFAM" id="SSF52540">
    <property type="entry name" value="P-loop containing nucleoside triphosphate hydrolases"/>
    <property type="match status" value="2"/>
</dbReference>
<feature type="region of interest" description="Disordered" evidence="4">
    <location>
        <begin position="25"/>
        <end position="262"/>
    </location>
</feature>
<dbReference type="GO" id="GO:0016787">
    <property type="term" value="F:hydrolase activity"/>
    <property type="evidence" value="ECO:0007669"/>
    <property type="project" value="UniProtKB-KW"/>
</dbReference>
<dbReference type="InterPro" id="IPR057931">
    <property type="entry name" value="RHH_ERCC6L2"/>
</dbReference>
<feature type="compositionally biased region" description="Low complexity" evidence="4">
    <location>
        <begin position="1981"/>
        <end position="1993"/>
    </location>
</feature>
<evidence type="ECO:0000313" key="8">
    <source>
        <dbReference type="Proteomes" id="UP000005408"/>
    </source>
</evidence>
<feature type="region of interest" description="Disordered" evidence="4">
    <location>
        <begin position="1746"/>
        <end position="1883"/>
    </location>
</feature>
<feature type="compositionally biased region" description="Basic and acidic residues" evidence="4">
    <location>
        <begin position="1766"/>
        <end position="1784"/>
    </location>
</feature>
<feature type="domain" description="Helicase C-terminal" evidence="6">
    <location>
        <begin position="683"/>
        <end position="833"/>
    </location>
</feature>
<dbReference type="Pfam" id="PF00271">
    <property type="entry name" value="Helicase_C"/>
    <property type="match status" value="1"/>
</dbReference>
<evidence type="ECO:0008006" key="9">
    <source>
        <dbReference type="Google" id="ProtNLM"/>
    </source>
</evidence>
<dbReference type="InterPro" id="IPR014001">
    <property type="entry name" value="Helicase_ATP-bd"/>
</dbReference>
<dbReference type="SMART" id="SM00487">
    <property type="entry name" value="DEXDc"/>
    <property type="match status" value="1"/>
</dbReference>
<evidence type="ECO:0000259" key="6">
    <source>
        <dbReference type="PROSITE" id="PS51194"/>
    </source>
</evidence>
<feature type="region of interest" description="Disordered" evidence="4">
    <location>
        <begin position="1530"/>
        <end position="1555"/>
    </location>
</feature>
<reference evidence="7" key="1">
    <citation type="submission" date="2022-08" db="UniProtKB">
        <authorList>
            <consortium name="EnsemblMetazoa"/>
        </authorList>
    </citation>
    <scope>IDENTIFICATION</scope>
    <source>
        <strain evidence="7">05x7-T-G4-1.051#20</strain>
    </source>
</reference>
<feature type="compositionally biased region" description="Basic and acidic residues" evidence="4">
    <location>
        <begin position="1806"/>
        <end position="1826"/>
    </location>
</feature>
<feature type="region of interest" description="Disordered" evidence="4">
    <location>
        <begin position="1490"/>
        <end position="1517"/>
    </location>
</feature>
<evidence type="ECO:0000256" key="1">
    <source>
        <dbReference type="ARBA" id="ARBA00004123"/>
    </source>
</evidence>
<feature type="compositionally biased region" description="Polar residues" evidence="4">
    <location>
        <begin position="954"/>
        <end position="963"/>
    </location>
</feature>
<keyword evidence="3" id="KW-0539">Nucleus</keyword>
<dbReference type="EnsemblMetazoa" id="G579.2">
    <property type="protein sequence ID" value="G579.2:cds"/>
    <property type="gene ID" value="G579"/>
</dbReference>
<feature type="compositionally biased region" description="Basic residues" evidence="4">
    <location>
        <begin position="65"/>
        <end position="81"/>
    </location>
</feature>
<dbReference type="SMART" id="SM00490">
    <property type="entry name" value="HELICc"/>
    <property type="match status" value="1"/>
</dbReference>
<feature type="compositionally biased region" description="Basic and acidic residues" evidence="4">
    <location>
        <begin position="199"/>
        <end position="219"/>
    </location>
</feature>
<accession>A0A8W8NH35</accession>
<feature type="compositionally biased region" description="Polar residues" evidence="4">
    <location>
        <begin position="1104"/>
        <end position="1122"/>
    </location>
</feature>
<feature type="compositionally biased region" description="Polar residues" evidence="4">
    <location>
        <begin position="1827"/>
        <end position="1844"/>
    </location>
</feature>
<evidence type="ECO:0000256" key="2">
    <source>
        <dbReference type="ARBA" id="ARBA00022801"/>
    </source>
</evidence>
<dbReference type="InterPro" id="IPR000330">
    <property type="entry name" value="SNF2_N"/>
</dbReference>
<keyword evidence="2" id="KW-0378">Hydrolase</keyword>
<feature type="region of interest" description="Disordered" evidence="4">
    <location>
        <begin position="1929"/>
        <end position="1993"/>
    </location>
</feature>
<feature type="compositionally biased region" description="Basic and acidic residues" evidence="4">
    <location>
        <begin position="1212"/>
        <end position="1231"/>
    </location>
</feature>
<feature type="compositionally biased region" description="Low complexity" evidence="4">
    <location>
        <begin position="1858"/>
        <end position="1875"/>
    </location>
</feature>
<dbReference type="PROSITE" id="PS51192">
    <property type="entry name" value="HELICASE_ATP_BIND_1"/>
    <property type="match status" value="1"/>
</dbReference>
<dbReference type="InterPro" id="IPR027417">
    <property type="entry name" value="P-loop_NTPase"/>
</dbReference>
<dbReference type="InterPro" id="IPR001650">
    <property type="entry name" value="Helicase_C-like"/>
</dbReference>
<feature type="compositionally biased region" description="Basic and acidic residues" evidence="4">
    <location>
        <begin position="2111"/>
        <end position="2124"/>
    </location>
</feature>
<dbReference type="Gene3D" id="3.40.50.10810">
    <property type="entry name" value="Tandem AAA-ATPase domain"/>
    <property type="match status" value="1"/>
</dbReference>